<sequence>MSGMFRTSNSGTNTFKKFAENKCISDYYEVKNEIEQTISAFYRRKHTNFCNECNKIKKNITAKYDKIRYCYGLARLHPIENTEKVRKFINECPNIPVCSNPIVQPSKNPIIPRHPKTDSCKGNVGCKEILAAPVVQKGEPPPELAAKTSKAKIPELKGSLEQDKVQSGEKVSSQTQQYTKPSSSSVGAHDEGSKLIIKQLPVKLEPILTPAQPSSVSSLLPSGELDIPKSEQLAPSAVIRDSHSSSSPQVEGLIKDTPAVIHPVGQAESSNQFQNVSVDGQNAHSLASDKVAVEEDFSGRNLDASLPGVEGANDEVTSDQGAHGKDIVEAGPPSGLLNTVNHERGTQGEVTSSKDDIGKDCDANTCTSTFPIVEISEGDAIQTAQLHEDQPQERTPSQRGKSDQGVLTNKETKLSK</sequence>
<dbReference type="EMBL" id="FLYI01000035">
    <property type="protein sequence ID" value="SCA59821.1"/>
    <property type="molecule type" value="Genomic_DNA"/>
</dbReference>
<organism evidence="2 3">
    <name type="scientific">Plasmodium vivax</name>
    <name type="common">malaria parasite P. vivax</name>
    <dbReference type="NCBI Taxonomy" id="5855"/>
    <lineage>
        <taxon>Eukaryota</taxon>
        <taxon>Sar</taxon>
        <taxon>Alveolata</taxon>
        <taxon>Apicomplexa</taxon>
        <taxon>Aconoidasida</taxon>
        <taxon>Haemosporida</taxon>
        <taxon>Plasmodiidae</taxon>
        <taxon>Plasmodium</taxon>
        <taxon>Plasmodium (Plasmodium)</taxon>
    </lineage>
</organism>
<dbReference type="AlphaFoldDB" id="A0A1G4E1I2"/>
<evidence type="ECO:0000256" key="1">
    <source>
        <dbReference type="SAM" id="MobiDB-lite"/>
    </source>
</evidence>
<feature type="region of interest" description="Disordered" evidence="1">
    <location>
        <begin position="303"/>
        <end position="361"/>
    </location>
</feature>
<gene>
    <name evidence="2" type="ORF">PVC01_000027100</name>
</gene>
<dbReference type="VEuPathDB" id="PlasmoDB:PVW1_000007400"/>
<name>A0A1G4E1I2_PLAVI</name>
<evidence type="ECO:0000313" key="3">
    <source>
        <dbReference type="Proteomes" id="UP000305196"/>
    </source>
</evidence>
<evidence type="ECO:0000313" key="2">
    <source>
        <dbReference type="EMBL" id="SCA59821.1"/>
    </source>
</evidence>
<proteinExistence type="predicted"/>
<accession>A0A1G4E1I2</accession>
<feature type="region of interest" description="Disordered" evidence="1">
    <location>
        <begin position="137"/>
        <end position="192"/>
    </location>
</feature>
<feature type="compositionally biased region" description="Polar residues" evidence="1">
    <location>
        <begin position="169"/>
        <end position="186"/>
    </location>
</feature>
<feature type="compositionally biased region" description="Polar residues" evidence="1">
    <location>
        <begin position="393"/>
        <end position="409"/>
    </location>
</feature>
<evidence type="ECO:0008006" key="4">
    <source>
        <dbReference type="Google" id="ProtNLM"/>
    </source>
</evidence>
<feature type="compositionally biased region" description="Basic and acidic residues" evidence="1">
    <location>
        <begin position="152"/>
        <end position="167"/>
    </location>
</feature>
<protein>
    <recommendedName>
        <fullName evidence="4">VIR protein</fullName>
    </recommendedName>
</protein>
<reference evidence="2 3" key="1">
    <citation type="submission" date="2016-07" db="EMBL/GenBank/DDBJ databases">
        <authorList>
            <consortium name="Pathogen Informatics"/>
        </authorList>
    </citation>
    <scope>NUCLEOTIDE SEQUENCE [LARGE SCALE GENOMIC DNA]</scope>
</reference>
<feature type="region of interest" description="Disordered" evidence="1">
    <location>
        <begin position="377"/>
        <end position="416"/>
    </location>
</feature>
<dbReference type="VEuPathDB" id="PlasmoDB:PVP01_0009400"/>
<dbReference type="Proteomes" id="UP000305196">
    <property type="component" value="Unassembled WGS sequence"/>
</dbReference>
<dbReference type="VEuPathDB" id="PlasmoDB:PVPAM_000013400"/>
<feature type="compositionally biased region" description="Basic and acidic residues" evidence="1">
    <location>
        <begin position="341"/>
        <end position="361"/>
    </location>
</feature>